<evidence type="ECO:0000259" key="2">
    <source>
        <dbReference type="Pfam" id="PF08924"/>
    </source>
</evidence>
<gene>
    <name evidence="3" type="ORF">OUY24_02675</name>
</gene>
<keyword evidence="4" id="KW-1185">Reference proteome</keyword>
<feature type="domain" description="Rv2525c-like glycoside hydrolase-like" evidence="2">
    <location>
        <begin position="519"/>
        <end position="693"/>
    </location>
</feature>
<protein>
    <submittedName>
        <fullName evidence="3">DUF1906 domain-containing protein</fullName>
    </submittedName>
</protein>
<dbReference type="CDD" id="cd06418">
    <property type="entry name" value="GH25_BacA-like"/>
    <property type="match status" value="1"/>
</dbReference>
<dbReference type="SUPFAM" id="SSF55846">
    <property type="entry name" value="N-acetylmuramoyl-L-alanine amidase-like"/>
    <property type="match status" value="1"/>
</dbReference>
<dbReference type="Proteomes" id="UP001212498">
    <property type="component" value="Unassembled WGS sequence"/>
</dbReference>
<evidence type="ECO:0000259" key="1">
    <source>
        <dbReference type="Pfam" id="PF01510"/>
    </source>
</evidence>
<accession>A0ABT4SR41</accession>
<dbReference type="EMBL" id="JAPNUD010000004">
    <property type="protein sequence ID" value="MDA0639520.1"/>
    <property type="molecule type" value="Genomic_DNA"/>
</dbReference>
<evidence type="ECO:0000313" key="3">
    <source>
        <dbReference type="EMBL" id="MDA0639520.1"/>
    </source>
</evidence>
<dbReference type="Gene3D" id="3.20.20.80">
    <property type="entry name" value="Glycosidases"/>
    <property type="match status" value="1"/>
</dbReference>
<dbReference type="RefSeq" id="WP_271275007.1">
    <property type="nucleotide sequence ID" value="NZ_BAABFD010000007.1"/>
</dbReference>
<dbReference type="CDD" id="cd06583">
    <property type="entry name" value="PGRP"/>
    <property type="match status" value="1"/>
</dbReference>
<dbReference type="SUPFAM" id="SSF51445">
    <property type="entry name" value="(Trans)glycosidases"/>
    <property type="match status" value="1"/>
</dbReference>
<dbReference type="InterPro" id="IPR036505">
    <property type="entry name" value="Amidase/PGRP_sf"/>
</dbReference>
<evidence type="ECO:0000313" key="4">
    <source>
        <dbReference type="Proteomes" id="UP001212498"/>
    </source>
</evidence>
<dbReference type="InterPro" id="IPR015020">
    <property type="entry name" value="Rv2525c-like_Glyco_Hydro-like"/>
</dbReference>
<proteinExistence type="predicted"/>
<dbReference type="Pfam" id="PF08924">
    <property type="entry name" value="Rv2525c_GlyHyd-like"/>
    <property type="match status" value="1"/>
</dbReference>
<comment type="caution">
    <text evidence="3">The sequence shown here is derived from an EMBL/GenBank/DDBJ whole genome shotgun (WGS) entry which is preliminary data.</text>
</comment>
<dbReference type="InterPro" id="IPR002502">
    <property type="entry name" value="Amidase_domain"/>
</dbReference>
<name>A0ABT4SR41_9ACTN</name>
<dbReference type="InterPro" id="IPR017853">
    <property type="entry name" value="GH"/>
</dbReference>
<organism evidence="3 4">
    <name type="scientific">Nonomuraea ferruginea</name>
    <dbReference type="NCBI Taxonomy" id="46174"/>
    <lineage>
        <taxon>Bacteria</taxon>
        <taxon>Bacillati</taxon>
        <taxon>Actinomycetota</taxon>
        <taxon>Actinomycetes</taxon>
        <taxon>Streptosporangiales</taxon>
        <taxon>Streptosporangiaceae</taxon>
        <taxon>Nonomuraea</taxon>
    </lineage>
</organism>
<sequence length="717" mass="79058">MTINARSTWAGYVTGVTDAQKAQAFAAPVPSSGAWEPSTGGVFLHHRGNRSFSPGSEEDCKKDVAEVFAHDVTGDYADIQYNFFVCPHGIVYEGRGYERGEANFGAYITVDGVSLGRNTAFYSICGLLRSWDQPTDAMLRSIRDLIAHLRGEAPASRRAGRRILPHSAGYDTECPGNLTPYATNGSPIDPAVSWDEGTLMDMNVFAAQKWVNTRYDGVAPGYVRVLETGRTGWATVLSLTQALQHELGISPTVQSFGPATMRAVQDHPLRPDTETDPSIITIYNYALWCKGYYATDPPYIWDTRSRDSFQALIGHMGLTGVVITNALWARIARALLTMDQFRLVPGGDAATQAIQQHLNKRYVAQRAIPAMNLVPCDGYYSREVQKGLMMAIQYELGIGLNDINGYFGPGTQSGLRTRGAGTLTGDFRLLFRAACFFNSPTYDNGRQVPYSSQDIYTDTQTATHTSWLRTFQSFSQIPVTGTNDYTTWAQLLISAGDTEREATGCDCITEITLERGRLLMQNGYRIVGRYLDEHLPPSDPDYLGKALKPGELQNIFAAGLRMFPIFQYNGTQLANFTYDKGYDQGRKADEKARAFGLPPGACIYFAVDYDALDTEITSNVVPYFRGVRTALEQLGGRYQFGVYGSRNVCSRVSAEAGARWSFVSGMSWGFSGNLGYPLPANWSLNQIREYAFQPGWGLDRNVWRQGGDPGVSSVVSP</sequence>
<reference evidence="3 4" key="1">
    <citation type="submission" date="2022-11" db="EMBL/GenBank/DDBJ databases">
        <title>Nonomuraea corallina sp. nov., a new species of the genus Nonomuraea isolated from sea side sediment in Thai sea.</title>
        <authorList>
            <person name="Ngamcharungchit C."/>
            <person name="Matsumoto A."/>
            <person name="Suriyachadkun C."/>
            <person name="Panbangred W."/>
            <person name="Inahashi Y."/>
            <person name="Intra B."/>
        </authorList>
    </citation>
    <scope>NUCLEOTIDE SEQUENCE [LARGE SCALE GENOMIC DNA]</scope>
    <source>
        <strain evidence="3 4">DSM 43553</strain>
    </source>
</reference>
<feature type="domain" description="N-acetylmuramoyl-L-alanine amidase" evidence="1">
    <location>
        <begin position="41"/>
        <end position="177"/>
    </location>
</feature>
<dbReference type="Pfam" id="PF01510">
    <property type="entry name" value="Amidase_2"/>
    <property type="match status" value="1"/>
</dbReference>
<dbReference type="Gene3D" id="3.40.80.10">
    <property type="entry name" value="Peptidoglycan recognition protein-like"/>
    <property type="match status" value="1"/>
</dbReference>